<protein>
    <submittedName>
        <fullName evidence="1">Uncharacterized protein</fullName>
    </submittedName>
</protein>
<comment type="caution">
    <text evidence="1">The sequence shown here is derived from an EMBL/GenBank/DDBJ whole genome shotgun (WGS) entry which is preliminary data.</text>
</comment>
<accession>A0A0F9TEH9</accession>
<name>A0A0F9TEH9_9ZZZZ</name>
<gene>
    <name evidence="1" type="ORF">LCGC14_0357590</name>
</gene>
<sequence>MWFADNVQVVMVVDNGDNMITKDDLLKDWNAGGRRITADLLGLVFRPLETEKDRHIHNFVMS</sequence>
<dbReference type="AlphaFoldDB" id="A0A0F9TEH9"/>
<proteinExistence type="predicted"/>
<organism evidence="1">
    <name type="scientific">marine sediment metagenome</name>
    <dbReference type="NCBI Taxonomy" id="412755"/>
    <lineage>
        <taxon>unclassified sequences</taxon>
        <taxon>metagenomes</taxon>
        <taxon>ecological metagenomes</taxon>
    </lineage>
</organism>
<reference evidence="1" key="1">
    <citation type="journal article" date="2015" name="Nature">
        <title>Complex archaea that bridge the gap between prokaryotes and eukaryotes.</title>
        <authorList>
            <person name="Spang A."/>
            <person name="Saw J.H."/>
            <person name="Jorgensen S.L."/>
            <person name="Zaremba-Niedzwiedzka K."/>
            <person name="Martijn J."/>
            <person name="Lind A.E."/>
            <person name="van Eijk R."/>
            <person name="Schleper C."/>
            <person name="Guy L."/>
            <person name="Ettema T.J."/>
        </authorList>
    </citation>
    <scope>NUCLEOTIDE SEQUENCE</scope>
</reference>
<evidence type="ECO:0000313" key="1">
    <source>
        <dbReference type="EMBL" id="KKN77634.1"/>
    </source>
</evidence>
<dbReference type="EMBL" id="LAZR01000275">
    <property type="protein sequence ID" value="KKN77634.1"/>
    <property type="molecule type" value="Genomic_DNA"/>
</dbReference>